<gene>
    <name evidence="1" type="ORF">ACFSC2_19030</name>
</gene>
<sequence>MRIKAINTEGLSSFEINTLVQQGAKFVSFPYSILKIFKEYRRNYNVYFIRPNESSIKYSLQFLFTNMTVGWWAYPWKPLEFFKSLYYILIGGKDLTENVLRELNS</sequence>
<comment type="caution">
    <text evidence="1">The sequence shown here is derived from an EMBL/GenBank/DDBJ whole genome shotgun (WGS) entry which is preliminary data.</text>
</comment>
<dbReference type="Proteomes" id="UP001597138">
    <property type="component" value="Unassembled WGS sequence"/>
</dbReference>
<evidence type="ECO:0000313" key="1">
    <source>
        <dbReference type="EMBL" id="MFD1604840.1"/>
    </source>
</evidence>
<accession>A0ABW4HHL8</accession>
<dbReference type="RefSeq" id="WP_379813978.1">
    <property type="nucleotide sequence ID" value="NZ_JBHUDZ010000017.1"/>
</dbReference>
<organism evidence="1 2">
    <name type="scientific">Flavobacterium artemisiae</name>
    <dbReference type="NCBI Taxonomy" id="2126556"/>
    <lineage>
        <taxon>Bacteria</taxon>
        <taxon>Pseudomonadati</taxon>
        <taxon>Bacteroidota</taxon>
        <taxon>Flavobacteriia</taxon>
        <taxon>Flavobacteriales</taxon>
        <taxon>Flavobacteriaceae</taxon>
        <taxon>Flavobacterium</taxon>
    </lineage>
</organism>
<name>A0ABW4HHL8_9FLAO</name>
<proteinExistence type="predicted"/>
<keyword evidence="2" id="KW-1185">Reference proteome</keyword>
<reference evidence="2" key="1">
    <citation type="journal article" date="2019" name="Int. J. Syst. Evol. Microbiol.">
        <title>The Global Catalogue of Microorganisms (GCM) 10K type strain sequencing project: providing services to taxonomists for standard genome sequencing and annotation.</title>
        <authorList>
            <consortium name="The Broad Institute Genomics Platform"/>
            <consortium name="The Broad Institute Genome Sequencing Center for Infectious Disease"/>
            <person name="Wu L."/>
            <person name="Ma J."/>
        </authorList>
    </citation>
    <scope>NUCLEOTIDE SEQUENCE [LARGE SCALE GENOMIC DNA]</scope>
    <source>
        <strain evidence="2">CCUG 70865</strain>
    </source>
</reference>
<evidence type="ECO:0000313" key="2">
    <source>
        <dbReference type="Proteomes" id="UP001597138"/>
    </source>
</evidence>
<dbReference type="EMBL" id="JBHUDZ010000017">
    <property type="protein sequence ID" value="MFD1604840.1"/>
    <property type="molecule type" value="Genomic_DNA"/>
</dbReference>
<protein>
    <submittedName>
        <fullName evidence="1">Uncharacterized protein</fullName>
    </submittedName>
</protein>